<dbReference type="EMBL" id="KI658455">
    <property type="protein sequence ID" value="ETN82502.1"/>
    <property type="molecule type" value="Genomic_DNA"/>
</dbReference>
<reference evidence="3" key="1">
    <citation type="journal article" date="2014" name="Nat. Genet.">
        <title>Genome of the human hookworm Necator americanus.</title>
        <authorList>
            <person name="Tang Y.T."/>
            <person name="Gao X."/>
            <person name="Rosa B.A."/>
            <person name="Abubucker S."/>
            <person name="Hallsworth-Pepin K."/>
            <person name="Martin J."/>
            <person name="Tyagi R."/>
            <person name="Heizer E."/>
            <person name="Zhang X."/>
            <person name="Bhonagiri-Palsikar V."/>
            <person name="Minx P."/>
            <person name="Warren W.C."/>
            <person name="Wang Q."/>
            <person name="Zhan B."/>
            <person name="Hotez P.J."/>
            <person name="Sternberg P.W."/>
            <person name="Dougall A."/>
            <person name="Gaze S.T."/>
            <person name="Mulvenna J."/>
            <person name="Sotillo J."/>
            <person name="Ranganathan S."/>
            <person name="Rabelo E.M."/>
            <person name="Wilson R.K."/>
            <person name="Felgner P.L."/>
            <person name="Bethony J."/>
            <person name="Hawdon J.M."/>
            <person name="Gasser R.B."/>
            <person name="Loukas A."/>
            <person name="Mitreva M."/>
        </authorList>
    </citation>
    <scope>NUCLEOTIDE SEQUENCE [LARGE SCALE GENOMIC DNA]</scope>
</reference>
<dbReference type="AlphaFoldDB" id="W2TNC3"/>
<feature type="compositionally biased region" description="Acidic residues" evidence="1">
    <location>
        <begin position="404"/>
        <end position="416"/>
    </location>
</feature>
<feature type="compositionally biased region" description="Low complexity" evidence="1">
    <location>
        <begin position="355"/>
        <end position="369"/>
    </location>
</feature>
<sequence length="589" mass="66104">MGFVKALASFYEFLRVNMGSDKGQDRLQELKQASHRARHILSKLKSEDKKLQSYRGVLPSRKPQKPEEPYCVARAIVTHTRVIEEMKRIYVEYERSLTISSGNYNYYTGALMSYVVHCNTARNEYVYKMMYGSVFSPADRESSDTPPRFGVRVYPKGKNVDAVREQTTFHGNFFVLDQILLELVALYDVLRVAVAERNGLHKDEVQQPTSKFFLNWFAKPFGKTHTIKVMQRFLKNSGCGDLNISCNTSRHRTAKLQFERYLKRSYEELRGGVDPACAILSAGGEAASSSEDERPITPLSSETASSDYEPPVDIAAPVIAAAEETEIDPYQFVESSSSLSSLSSESPPSRRRTQTRSQQPQFNEPEVPEQSPPVPPLVSESGDDDRYDLDEEEMERRQRCAADVGDEGEGESDDESVTTQSDFTWLQIREIPGIGGRRVFAKVEIPKDAVVCDYRGLVLEEKEANAFMDRMGKEEREHVEAYLVQYSESSAELRKVPVVESRQPSRDVSLSQRMPPAPGTVARRAPLGVSELLLSAAHKAKATGFVVDEVGTDAFSAYEHSRRVVCGPSDVSFVAALEYVRYACRIAIV</sequence>
<name>W2TNC3_NECAM</name>
<evidence type="ECO:0000256" key="1">
    <source>
        <dbReference type="SAM" id="MobiDB-lite"/>
    </source>
</evidence>
<dbReference type="OrthoDB" id="5876627at2759"/>
<feature type="compositionally biased region" description="Low complexity" evidence="1">
    <location>
        <begin position="334"/>
        <end position="347"/>
    </location>
</feature>
<dbReference type="Proteomes" id="UP000053676">
    <property type="component" value="Unassembled WGS sequence"/>
</dbReference>
<protein>
    <submittedName>
        <fullName evidence="2">Uncharacterized protein</fullName>
    </submittedName>
</protein>
<dbReference type="KEGG" id="nai:NECAME_17695"/>
<evidence type="ECO:0000313" key="3">
    <source>
        <dbReference type="Proteomes" id="UP000053676"/>
    </source>
</evidence>
<feature type="region of interest" description="Disordered" evidence="1">
    <location>
        <begin position="333"/>
        <end position="420"/>
    </location>
</feature>
<feature type="compositionally biased region" description="Acidic residues" evidence="1">
    <location>
        <begin position="381"/>
        <end position="393"/>
    </location>
</feature>
<evidence type="ECO:0000313" key="2">
    <source>
        <dbReference type="EMBL" id="ETN82502.1"/>
    </source>
</evidence>
<feature type="region of interest" description="Disordered" evidence="1">
    <location>
        <begin position="284"/>
        <end position="311"/>
    </location>
</feature>
<proteinExistence type="predicted"/>
<dbReference type="InterPro" id="IPR046341">
    <property type="entry name" value="SET_dom_sf"/>
</dbReference>
<organism evidence="2 3">
    <name type="scientific">Necator americanus</name>
    <name type="common">Human hookworm</name>
    <dbReference type="NCBI Taxonomy" id="51031"/>
    <lineage>
        <taxon>Eukaryota</taxon>
        <taxon>Metazoa</taxon>
        <taxon>Ecdysozoa</taxon>
        <taxon>Nematoda</taxon>
        <taxon>Chromadorea</taxon>
        <taxon>Rhabditida</taxon>
        <taxon>Rhabditina</taxon>
        <taxon>Rhabditomorpha</taxon>
        <taxon>Strongyloidea</taxon>
        <taxon>Ancylostomatidae</taxon>
        <taxon>Bunostominae</taxon>
        <taxon>Necator</taxon>
    </lineage>
</organism>
<dbReference type="Gene3D" id="2.170.270.10">
    <property type="entry name" value="SET domain"/>
    <property type="match status" value="1"/>
</dbReference>
<dbReference type="SUPFAM" id="SSF82199">
    <property type="entry name" value="SET domain"/>
    <property type="match status" value="1"/>
</dbReference>
<keyword evidence="3" id="KW-1185">Reference proteome</keyword>
<accession>W2TNC3</accession>
<gene>
    <name evidence="2" type="ORF">NECAME_17695</name>
</gene>